<evidence type="ECO:0000256" key="3">
    <source>
        <dbReference type="ARBA" id="ARBA00022679"/>
    </source>
</evidence>
<gene>
    <name evidence="6" type="ORF">A3J43_02465</name>
</gene>
<organism evidence="6 7">
    <name type="scientific">Candidatus Uhrbacteria bacterium RIFCSPHIGHO2_12_FULL_54_23</name>
    <dbReference type="NCBI Taxonomy" id="1802397"/>
    <lineage>
        <taxon>Bacteria</taxon>
        <taxon>Candidatus Uhriibacteriota</taxon>
    </lineage>
</organism>
<evidence type="ECO:0000313" key="7">
    <source>
        <dbReference type="Proteomes" id="UP000176604"/>
    </source>
</evidence>
<dbReference type="STRING" id="1802397.A3J43_02465"/>
<sequence>MPKVSVHIVTYNAELFLDTLLISLAHQTFRDFSVLVVDNASSDGTRAQMRARWPTAALVHNRDNAGYARAHNQALHISTSDYALTLNADVILHERFLEELVRAMDEHAELGSVSGKLLRAWGDPRELNEKTFSHIIDSTGIVGDRKRFWRDRGAGEEDRGQYDAARDIIGPSGAAGLYRLRALQDVCVRREFFDESFGSYKEDVDCALRLQRAGWQSRFVPAARAYHYRRAGGGCMTTDVLRHIRRPSRIALYSYRNHLYTLIKNETLASCGRDLPGIVGWEIGKLAFLLCTKPIIVFRAWKDIITQGKALREKRREILNNEKVKSQTSAKRQESTGLPVEE</sequence>
<feature type="region of interest" description="Disordered" evidence="4">
    <location>
        <begin position="322"/>
        <end position="342"/>
    </location>
</feature>
<proteinExistence type="inferred from homology"/>
<comment type="caution">
    <text evidence="6">The sequence shown here is derived from an EMBL/GenBank/DDBJ whole genome shotgun (WGS) entry which is preliminary data.</text>
</comment>
<dbReference type="Pfam" id="PF00535">
    <property type="entry name" value="Glycos_transf_2"/>
    <property type="match status" value="1"/>
</dbReference>
<dbReference type="SUPFAM" id="SSF53448">
    <property type="entry name" value="Nucleotide-diphospho-sugar transferases"/>
    <property type="match status" value="1"/>
</dbReference>
<dbReference type="InterPro" id="IPR001173">
    <property type="entry name" value="Glyco_trans_2-like"/>
</dbReference>
<evidence type="ECO:0000313" key="6">
    <source>
        <dbReference type="EMBL" id="OGL78357.1"/>
    </source>
</evidence>
<evidence type="ECO:0000259" key="5">
    <source>
        <dbReference type="Pfam" id="PF00535"/>
    </source>
</evidence>
<dbReference type="Gene3D" id="3.90.550.10">
    <property type="entry name" value="Spore Coat Polysaccharide Biosynthesis Protein SpsA, Chain A"/>
    <property type="match status" value="1"/>
</dbReference>
<comment type="similarity">
    <text evidence="1">Belongs to the glycosyltransferase 2 family.</text>
</comment>
<protein>
    <recommendedName>
        <fullName evidence="5">Glycosyltransferase 2-like domain-containing protein</fullName>
    </recommendedName>
</protein>
<dbReference type="AlphaFoldDB" id="A0A1F7UKX9"/>
<dbReference type="PANTHER" id="PTHR43179">
    <property type="entry name" value="RHAMNOSYLTRANSFERASE WBBL"/>
    <property type="match status" value="1"/>
</dbReference>
<name>A0A1F7UKX9_9BACT</name>
<dbReference type="CDD" id="cd04186">
    <property type="entry name" value="GT_2_like_c"/>
    <property type="match status" value="1"/>
</dbReference>
<dbReference type="InterPro" id="IPR029044">
    <property type="entry name" value="Nucleotide-diphossugar_trans"/>
</dbReference>
<evidence type="ECO:0000256" key="2">
    <source>
        <dbReference type="ARBA" id="ARBA00022676"/>
    </source>
</evidence>
<dbReference type="PANTHER" id="PTHR43179:SF12">
    <property type="entry name" value="GALACTOFURANOSYLTRANSFERASE GLFT2"/>
    <property type="match status" value="1"/>
</dbReference>
<dbReference type="GO" id="GO:0016757">
    <property type="term" value="F:glycosyltransferase activity"/>
    <property type="evidence" value="ECO:0007669"/>
    <property type="project" value="UniProtKB-KW"/>
</dbReference>
<evidence type="ECO:0000256" key="4">
    <source>
        <dbReference type="SAM" id="MobiDB-lite"/>
    </source>
</evidence>
<dbReference type="EMBL" id="MGEF01000033">
    <property type="protein sequence ID" value="OGL78357.1"/>
    <property type="molecule type" value="Genomic_DNA"/>
</dbReference>
<feature type="domain" description="Glycosyltransferase 2-like" evidence="5">
    <location>
        <begin position="5"/>
        <end position="109"/>
    </location>
</feature>
<keyword evidence="2" id="KW-0328">Glycosyltransferase</keyword>
<accession>A0A1F7UKX9</accession>
<keyword evidence="3" id="KW-0808">Transferase</keyword>
<dbReference type="Proteomes" id="UP000176604">
    <property type="component" value="Unassembled WGS sequence"/>
</dbReference>
<reference evidence="6 7" key="1">
    <citation type="journal article" date="2016" name="Nat. Commun.">
        <title>Thousands of microbial genomes shed light on interconnected biogeochemical processes in an aquifer system.</title>
        <authorList>
            <person name="Anantharaman K."/>
            <person name="Brown C.T."/>
            <person name="Hug L.A."/>
            <person name="Sharon I."/>
            <person name="Castelle C.J."/>
            <person name="Probst A.J."/>
            <person name="Thomas B.C."/>
            <person name="Singh A."/>
            <person name="Wilkins M.J."/>
            <person name="Karaoz U."/>
            <person name="Brodie E.L."/>
            <person name="Williams K.H."/>
            <person name="Hubbard S.S."/>
            <person name="Banfield J.F."/>
        </authorList>
    </citation>
    <scope>NUCLEOTIDE SEQUENCE [LARGE SCALE GENOMIC DNA]</scope>
</reference>
<evidence type="ECO:0000256" key="1">
    <source>
        <dbReference type="ARBA" id="ARBA00006739"/>
    </source>
</evidence>